<gene>
    <name evidence="1" type="primary">LOC125543853</name>
</gene>
<organism evidence="1 2">
    <name type="scientific">Triticum urartu</name>
    <name type="common">Red wild einkorn</name>
    <name type="synonym">Crithodium urartu</name>
    <dbReference type="NCBI Taxonomy" id="4572"/>
    <lineage>
        <taxon>Eukaryota</taxon>
        <taxon>Viridiplantae</taxon>
        <taxon>Streptophyta</taxon>
        <taxon>Embryophyta</taxon>
        <taxon>Tracheophyta</taxon>
        <taxon>Spermatophyta</taxon>
        <taxon>Magnoliopsida</taxon>
        <taxon>Liliopsida</taxon>
        <taxon>Poales</taxon>
        <taxon>Poaceae</taxon>
        <taxon>BOP clade</taxon>
        <taxon>Pooideae</taxon>
        <taxon>Triticodae</taxon>
        <taxon>Triticeae</taxon>
        <taxon>Triticinae</taxon>
        <taxon>Triticum</taxon>
    </lineage>
</organism>
<accession>A0A8R7P3Y3</accession>
<reference evidence="2" key="1">
    <citation type="journal article" date="2013" name="Nature">
        <title>Draft genome of the wheat A-genome progenitor Triticum urartu.</title>
        <authorList>
            <person name="Ling H.Q."/>
            <person name="Zhao S."/>
            <person name="Liu D."/>
            <person name="Wang J."/>
            <person name="Sun H."/>
            <person name="Zhang C."/>
            <person name="Fan H."/>
            <person name="Li D."/>
            <person name="Dong L."/>
            <person name="Tao Y."/>
            <person name="Gao C."/>
            <person name="Wu H."/>
            <person name="Li Y."/>
            <person name="Cui Y."/>
            <person name="Guo X."/>
            <person name="Zheng S."/>
            <person name="Wang B."/>
            <person name="Yu K."/>
            <person name="Liang Q."/>
            <person name="Yang W."/>
            <person name="Lou X."/>
            <person name="Chen J."/>
            <person name="Feng M."/>
            <person name="Jian J."/>
            <person name="Zhang X."/>
            <person name="Luo G."/>
            <person name="Jiang Y."/>
            <person name="Liu J."/>
            <person name="Wang Z."/>
            <person name="Sha Y."/>
            <person name="Zhang B."/>
            <person name="Wu H."/>
            <person name="Tang D."/>
            <person name="Shen Q."/>
            <person name="Xue P."/>
            <person name="Zou S."/>
            <person name="Wang X."/>
            <person name="Liu X."/>
            <person name="Wang F."/>
            <person name="Yang Y."/>
            <person name="An X."/>
            <person name="Dong Z."/>
            <person name="Zhang K."/>
            <person name="Zhang X."/>
            <person name="Luo M.C."/>
            <person name="Dvorak J."/>
            <person name="Tong Y."/>
            <person name="Wang J."/>
            <person name="Yang H."/>
            <person name="Li Z."/>
            <person name="Wang D."/>
            <person name="Zhang A."/>
            <person name="Wang J."/>
        </authorList>
    </citation>
    <scope>NUCLEOTIDE SEQUENCE</scope>
    <source>
        <strain evidence="2">cv. G1812</strain>
    </source>
</reference>
<keyword evidence="2" id="KW-1185">Reference proteome</keyword>
<dbReference type="Proteomes" id="UP000015106">
    <property type="component" value="Chromosome 1"/>
</dbReference>
<protein>
    <submittedName>
        <fullName evidence="1">Uncharacterized protein</fullName>
    </submittedName>
</protein>
<evidence type="ECO:0000313" key="1">
    <source>
        <dbReference type="EnsemblPlants" id="TuG1812G0100000493.01.T03.cds322133"/>
    </source>
</evidence>
<proteinExistence type="predicted"/>
<dbReference type="EnsemblPlants" id="TuG1812G0100000493.01.T03">
    <property type="protein sequence ID" value="TuG1812G0100000493.01.T03.cds322133"/>
    <property type="gene ID" value="TuG1812G0100000493.01"/>
</dbReference>
<sequence>MIFPPSFLDSSSWNDNQVISFPFLFPGFCSLSLLHKLK</sequence>
<evidence type="ECO:0000313" key="2">
    <source>
        <dbReference type="Proteomes" id="UP000015106"/>
    </source>
</evidence>
<reference evidence="1" key="2">
    <citation type="submission" date="2018-03" db="EMBL/GenBank/DDBJ databases">
        <title>The Triticum urartu genome reveals the dynamic nature of wheat genome evolution.</title>
        <authorList>
            <person name="Ling H."/>
            <person name="Ma B."/>
            <person name="Shi X."/>
            <person name="Liu H."/>
            <person name="Dong L."/>
            <person name="Sun H."/>
            <person name="Cao Y."/>
            <person name="Gao Q."/>
            <person name="Zheng S."/>
            <person name="Li Y."/>
            <person name="Yu Y."/>
            <person name="Du H."/>
            <person name="Qi M."/>
            <person name="Li Y."/>
            <person name="Yu H."/>
            <person name="Cui Y."/>
            <person name="Wang N."/>
            <person name="Chen C."/>
            <person name="Wu H."/>
            <person name="Zhao Y."/>
            <person name="Zhang J."/>
            <person name="Li Y."/>
            <person name="Zhou W."/>
            <person name="Zhang B."/>
            <person name="Hu W."/>
            <person name="Eijk M."/>
            <person name="Tang J."/>
            <person name="Witsenboer H."/>
            <person name="Zhao S."/>
            <person name="Li Z."/>
            <person name="Zhang A."/>
            <person name="Wang D."/>
            <person name="Liang C."/>
        </authorList>
    </citation>
    <scope>NUCLEOTIDE SEQUENCE [LARGE SCALE GENOMIC DNA]</scope>
    <source>
        <strain evidence="1">cv. G1812</strain>
    </source>
</reference>
<reference evidence="1" key="3">
    <citation type="submission" date="2022-06" db="UniProtKB">
        <authorList>
            <consortium name="EnsemblPlants"/>
        </authorList>
    </citation>
    <scope>IDENTIFICATION</scope>
</reference>
<name>A0A8R7P3Y3_TRIUA</name>
<dbReference type="Gramene" id="TuG1812G0100000493.01.T03">
    <property type="protein sequence ID" value="TuG1812G0100000493.01.T03.cds322133"/>
    <property type="gene ID" value="TuG1812G0100000493.01"/>
</dbReference>
<dbReference type="AlphaFoldDB" id="A0A8R7P3Y3"/>